<dbReference type="EMBL" id="CAJOBP010005250">
    <property type="protein sequence ID" value="CAF4464466.1"/>
    <property type="molecule type" value="Genomic_DNA"/>
</dbReference>
<evidence type="ECO:0000313" key="3">
    <source>
        <dbReference type="Proteomes" id="UP000663873"/>
    </source>
</evidence>
<protein>
    <recommendedName>
        <fullName evidence="1">HAT C-terminal dimerisation domain-containing protein</fullName>
    </recommendedName>
</protein>
<keyword evidence="3" id="KW-1185">Reference proteome</keyword>
<name>A0A820TCC3_9BILA</name>
<gene>
    <name evidence="2" type="ORF">UJA718_LOCUS23751</name>
</gene>
<evidence type="ECO:0000313" key="2">
    <source>
        <dbReference type="EMBL" id="CAF4464466.1"/>
    </source>
</evidence>
<feature type="domain" description="HAT C-terminal dimerisation" evidence="1">
    <location>
        <begin position="34"/>
        <end position="90"/>
    </location>
</feature>
<reference evidence="2" key="1">
    <citation type="submission" date="2021-02" db="EMBL/GenBank/DDBJ databases">
        <authorList>
            <person name="Nowell W R."/>
        </authorList>
    </citation>
    <scope>NUCLEOTIDE SEQUENCE</scope>
</reference>
<comment type="caution">
    <text evidence="2">The sequence shown here is derived from an EMBL/GenBank/DDBJ whole genome shotgun (WGS) entry which is preliminary data.</text>
</comment>
<dbReference type="Pfam" id="PF05699">
    <property type="entry name" value="Dimer_Tnp_hAT"/>
    <property type="match status" value="1"/>
</dbReference>
<dbReference type="GO" id="GO:0046983">
    <property type="term" value="F:protein dimerization activity"/>
    <property type="evidence" value="ECO:0007669"/>
    <property type="project" value="InterPro"/>
</dbReference>
<dbReference type="SUPFAM" id="SSF53098">
    <property type="entry name" value="Ribonuclease H-like"/>
    <property type="match status" value="1"/>
</dbReference>
<dbReference type="Proteomes" id="UP000663873">
    <property type="component" value="Unassembled WGS sequence"/>
</dbReference>
<accession>A0A820TCC3</accession>
<dbReference type="InterPro" id="IPR008906">
    <property type="entry name" value="HATC_C_dom"/>
</dbReference>
<sequence>CFEDDYSNDEVQNDLQDSPYESDEYEFNTVQFDELDRYLILNIDKVSLTNNPLDFWRNHTMQFPLLSKLAKRVFSIPATSCGVERQFSSAASFTQAHLLPSLPTAANSPQHLVMNDSTTKTISNDSDSSSQNSPSGIFQCVRKVSLFDERHFEHEFFLQIQKSIPLMQQFIVVNQQRQTNKKFGKANNENGDLATIHYPDLEHLDHLDTCIHYHRQFLLDAKMCLTYHVRVYMNYEIVDIKVTRNFRRNSTRSNCAKMNHVYLFRKLEYHGPFYEFFRPKIQFPEDIKDYFPYAEIK</sequence>
<dbReference type="InterPro" id="IPR012337">
    <property type="entry name" value="RNaseH-like_sf"/>
</dbReference>
<evidence type="ECO:0000259" key="1">
    <source>
        <dbReference type="Pfam" id="PF05699"/>
    </source>
</evidence>
<dbReference type="AlphaFoldDB" id="A0A820TCC3"/>
<organism evidence="2 3">
    <name type="scientific">Rotaria socialis</name>
    <dbReference type="NCBI Taxonomy" id="392032"/>
    <lineage>
        <taxon>Eukaryota</taxon>
        <taxon>Metazoa</taxon>
        <taxon>Spiralia</taxon>
        <taxon>Gnathifera</taxon>
        <taxon>Rotifera</taxon>
        <taxon>Eurotatoria</taxon>
        <taxon>Bdelloidea</taxon>
        <taxon>Philodinida</taxon>
        <taxon>Philodinidae</taxon>
        <taxon>Rotaria</taxon>
    </lineage>
</organism>
<proteinExistence type="predicted"/>
<feature type="non-terminal residue" evidence="2">
    <location>
        <position position="297"/>
    </location>
</feature>